<name>A0A8K0DGT8_IGNLU</name>
<evidence type="ECO:0000313" key="4">
    <source>
        <dbReference type="Proteomes" id="UP000801492"/>
    </source>
</evidence>
<dbReference type="Proteomes" id="UP000801492">
    <property type="component" value="Unassembled WGS sequence"/>
</dbReference>
<comment type="caution">
    <text evidence="3">The sequence shown here is derived from an EMBL/GenBank/DDBJ whole genome shotgun (WGS) entry which is preliminary data.</text>
</comment>
<feature type="transmembrane region" description="Helical" evidence="2">
    <location>
        <begin position="30"/>
        <end position="56"/>
    </location>
</feature>
<accession>A0A8K0DGT8</accession>
<feature type="region of interest" description="Disordered" evidence="1">
    <location>
        <begin position="139"/>
        <end position="160"/>
    </location>
</feature>
<protein>
    <submittedName>
        <fullName evidence="3">Uncharacterized protein</fullName>
    </submittedName>
</protein>
<proteinExistence type="predicted"/>
<keyword evidence="2" id="KW-0472">Membrane</keyword>
<evidence type="ECO:0000256" key="2">
    <source>
        <dbReference type="SAM" id="Phobius"/>
    </source>
</evidence>
<feature type="compositionally biased region" description="Polar residues" evidence="1">
    <location>
        <begin position="140"/>
        <end position="160"/>
    </location>
</feature>
<organism evidence="3 4">
    <name type="scientific">Ignelater luminosus</name>
    <name type="common">Cucubano</name>
    <name type="synonym">Pyrophorus luminosus</name>
    <dbReference type="NCBI Taxonomy" id="2038154"/>
    <lineage>
        <taxon>Eukaryota</taxon>
        <taxon>Metazoa</taxon>
        <taxon>Ecdysozoa</taxon>
        <taxon>Arthropoda</taxon>
        <taxon>Hexapoda</taxon>
        <taxon>Insecta</taxon>
        <taxon>Pterygota</taxon>
        <taxon>Neoptera</taxon>
        <taxon>Endopterygota</taxon>
        <taxon>Coleoptera</taxon>
        <taxon>Polyphaga</taxon>
        <taxon>Elateriformia</taxon>
        <taxon>Elateroidea</taxon>
        <taxon>Elateridae</taxon>
        <taxon>Agrypninae</taxon>
        <taxon>Pyrophorini</taxon>
        <taxon>Ignelater</taxon>
    </lineage>
</organism>
<keyword evidence="4" id="KW-1185">Reference proteome</keyword>
<gene>
    <name evidence="3" type="ORF">ILUMI_03172</name>
</gene>
<dbReference type="EMBL" id="VTPC01001125">
    <property type="protein sequence ID" value="KAF2903003.1"/>
    <property type="molecule type" value="Genomic_DNA"/>
</dbReference>
<evidence type="ECO:0000313" key="3">
    <source>
        <dbReference type="EMBL" id="KAF2903003.1"/>
    </source>
</evidence>
<evidence type="ECO:0000256" key="1">
    <source>
        <dbReference type="SAM" id="MobiDB-lite"/>
    </source>
</evidence>
<dbReference type="AlphaFoldDB" id="A0A8K0DGT8"/>
<keyword evidence="2" id="KW-1133">Transmembrane helix</keyword>
<sequence>MWNQYGDDFLKNYDMKIYNEPDNRFAFEKWIIVFSIILILFLVLLLVIRCILRYIVNRENKKRRLSDVGSIISHTPRSTKTSLTPHPHQVTPPLFENDYSFNTYDPDDAISRTNYKSSIGNQNFSYFEDDDDSDIDIYNPNFSGSHHNDTNNHVNKQTAT</sequence>
<keyword evidence="2" id="KW-0812">Transmembrane</keyword>
<reference evidence="3" key="1">
    <citation type="submission" date="2019-08" db="EMBL/GenBank/DDBJ databases">
        <title>The genome of the North American firefly Photinus pyralis.</title>
        <authorList>
            <consortium name="Photinus pyralis genome working group"/>
            <person name="Fallon T.R."/>
            <person name="Sander Lower S.E."/>
            <person name="Weng J.-K."/>
        </authorList>
    </citation>
    <scope>NUCLEOTIDE SEQUENCE</scope>
    <source>
        <strain evidence="3">TRF0915ILg1</strain>
        <tissue evidence="3">Whole body</tissue>
    </source>
</reference>